<dbReference type="Gene3D" id="3.40.50.300">
    <property type="entry name" value="P-loop containing nucleotide triphosphate hydrolases"/>
    <property type="match status" value="2"/>
</dbReference>
<gene>
    <name evidence="3" type="ORF">GPY61_29990</name>
</gene>
<dbReference type="AlphaFoldDB" id="A0A7X3G786"/>
<name>A0A7X3G786_9BURK</name>
<evidence type="ECO:0000259" key="2">
    <source>
        <dbReference type="Pfam" id="PF13476"/>
    </source>
</evidence>
<evidence type="ECO:0000313" key="3">
    <source>
        <dbReference type="EMBL" id="MVW64169.1"/>
    </source>
</evidence>
<protein>
    <submittedName>
        <fullName evidence="3">AAA family ATPase</fullName>
    </submittedName>
</protein>
<comment type="caution">
    <text evidence="3">The sequence shown here is derived from an EMBL/GenBank/DDBJ whole genome shotgun (WGS) entry which is preliminary data.</text>
</comment>
<evidence type="ECO:0000313" key="4">
    <source>
        <dbReference type="Proteomes" id="UP000443353"/>
    </source>
</evidence>
<dbReference type="InterPro" id="IPR027417">
    <property type="entry name" value="P-loop_NTPase"/>
</dbReference>
<proteinExistence type="predicted"/>
<dbReference type="GO" id="GO:0016887">
    <property type="term" value="F:ATP hydrolysis activity"/>
    <property type="evidence" value="ECO:0007669"/>
    <property type="project" value="InterPro"/>
</dbReference>
<dbReference type="PANTHER" id="PTHR32114:SF2">
    <property type="entry name" value="ABC TRANSPORTER ABCH.3"/>
    <property type="match status" value="1"/>
</dbReference>
<organism evidence="3 4">
    <name type="scientific">Massilia cellulosiltytica</name>
    <dbReference type="NCBI Taxonomy" id="2683234"/>
    <lineage>
        <taxon>Bacteria</taxon>
        <taxon>Pseudomonadati</taxon>
        <taxon>Pseudomonadota</taxon>
        <taxon>Betaproteobacteria</taxon>
        <taxon>Burkholderiales</taxon>
        <taxon>Oxalobacteraceae</taxon>
        <taxon>Telluria group</taxon>
        <taxon>Massilia</taxon>
    </lineage>
</organism>
<feature type="domain" description="Rad50/SbcC-type AAA" evidence="2">
    <location>
        <begin position="5"/>
        <end position="231"/>
    </location>
</feature>
<dbReference type="InterPro" id="IPR038729">
    <property type="entry name" value="Rad50/SbcC_AAA"/>
</dbReference>
<sequence>MRLTKITLCNFRAFFGLHTIEFAHEEGRAVTVFHGENGAGKTTLLNAIHWCLTGSFTPRFQESRMLINKTAAKLGEAETYVELYFSDGNTDYRVRRTSPGSGAGLELYKIQGGNSSIVLQPDRALQKIIPEGLVSWFFFDAEAIGALELSGSKQFKADLRKTLGFELIDRLISDLEACQLKRQRDVSNQTNDRDLKSLQDDIENISRVLPAHTQKSLELEAQIKAARIEFNRIQTRLSELPNTAVVQARRVVVEGKLRARRNDRIAAEGKIASLIGGAAAPIFIQDLAKRFEDKLEIQEVQGRLPSPYSDQLVKDILDSEQCLCGREVRPASDEAARIQGLLKNANTSLLNQRIREVQYLIRDIEKNARSYPTDITSARAGAMAIDKEIGDLEDELVDIKKQIDNSSEKEVRELERARDTTLSQLQSLNTEKGAVDLRIKDGQARMKDLQLRYDRIAGQLNVTQKLRKELDKINRLHKFLVESLKAQEERALRILRIELNAILERYMTKHFTAQINPATYAVSLLDEDHRPVGHSTGEGQILKFAFISTVIALAARKTQEKIEWMAEPTVAPLVLDAPLSALDPEYQGSVAMNLAAQTTQLVLMVSSANWGDKVSVALEPYVGKRYLIVSKSAGARGNKPIKTMEIDDKTYELNTYGAVRDESEFVRLK</sequence>
<dbReference type="RefSeq" id="WP_160410688.1">
    <property type="nucleotide sequence ID" value="NZ_WSES01000012.1"/>
</dbReference>
<evidence type="ECO:0000256" key="1">
    <source>
        <dbReference type="SAM" id="Coils"/>
    </source>
</evidence>
<dbReference type="SUPFAM" id="SSF52540">
    <property type="entry name" value="P-loop containing nucleoside triphosphate hydrolases"/>
    <property type="match status" value="1"/>
</dbReference>
<dbReference type="EMBL" id="WSES01000012">
    <property type="protein sequence ID" value="MVW64169.1"/>
    <property type="molecule type" value="Genomic_DNA"/>
</dbReference>
<dbReference type="GO" id="GO:0006302">
    <property type="term" value="P:double-strand break repair"/>
    <property type="evidence" value="ECO:0007669"/>
    <property type="project" value="InterPro"/>
</dbReference>
<dbReference type="Proteomes" id="UP000443353">
    <property type="component" value="Unassembled WGS sequence"/>
</dbReference>
<dbReference type="PANTHER" id="PTHR32114">
    <property type="entry name" value="ABC TRANSPORTER ABCH.3"/>
    <property type="match status" value="1"/>
</dbReference>
<reference evidence="3 4" key="1">
    <citation type="submission" date="2019-12" db="EMBL/GenBank/DDBJ databases">
        <authorList>
            <person name="Li C."/>
            <person name="Zhao J."/>
        </authorList>
    </citation>
    <scope>NUCLEOTIDE SEQUENCE [LARGE SCALE GENOMIC DNA]</scope>
    <source>
        <strain evidence="3 4">NEAU-DD11</strain>
    </source>
</reference>
<accession>A0A7X3G786</accession>
<dbReference type="Pfam" id="PF13476">
    <property type="entry name" value="AAA_23"/>
    <property type="match status" value="1"/>
</dbReference>
<feature type="coiled-coil region" evidence="1">
    <location>
        <begin position="382"/>
        <end position="431"/>
    </location>
</feature>
<keyword evidence="4" id="KW-1185">Reference proteome</keyword>
<keyword evidence="1" id="KW-0175">Coiled coil</keyword>